<name>A0A9X3YM52_9GAMM</name>
<dbReference type="EMBL" id="JAOVZO020000018">
    <property type="protein sequence ID" value="MDC8013775.1"/>
    <property type="molecule type" value="Genomic_DNA"/>
</dbReference>
<evidence type="ECO:0000313" key="3">
    <source>
        <dbReference type="EMBL" id="MDC8013775.1"/>
    </source>
</evidence>
<dbReference type="Proteomes" id="UP001139971">
    <property type="component" value="Unassembled WGS sequence"/>
</dbReference>
<organism evidence="3 4">
    <name type="scientific">Tahibacter soli</name>
    <dbReference type="NCBI Taxonomy" id="2983605"/>
    <lineage>
        <taxon>Bacteria</taxon>
        <taxon>Pseudomonadati</taxon>
        <taxon>Pseudomonadota</taxon>
        <taxon>Gammaproteobacteria</taxon>
        <taxon>Lysobacterales</taxon>
        <taxon>Rhodanobacteraceae</taxon>
        <taxon>Tahibacter</taxon>
    </lineage>
</organism>
<protein>
    <submittedName>
        <fullName evidence="3">Transglutaminase-like domain-containing protein</fullName>
    </submittedName>
</protein>
<proteinExistence type="predicted"/>
<evidence type="ECO:0000259" key="2">
    <source>
        <dbReference type="SMART" id="SM00460"/>
    </source>
</evidence>
<accession>A0A9X3YM52</accession>
<gene>
    <name evidence="3" type="ORF">OD750_014630</name>
</gene>
<feature type="chain" id="PRO_5040780257" evidence="1">
    <location>
        <begin position="20"/>
        <end position="479"/>
    </location>
</feature>
<dbReference type="AlphaFoldDB" id="A0A9X3YM52"/>
<dbReference type="SMART" id="SM00460">
    <property type="entry name" value="TGc"/>
    <property type="match status" value="1"/>
</dbReference>
<dbReference type="Pfam" id="PF01841">
    <property type="entry name" value="Transglut_core"/>
    <property type="match status" value="1"/>
</dbReference>
<feature type="signal peptide" evidence="1">
    <location>
        <begin position="1"/>
        <end position="19"/>
    </location>
</feature>
<dbReference type="InterPro" id="IPR038765">
    <property type="entry name" value="Papain-like_cys_pep_sf"/>
</dbReference>
<dbReference type="InterPro" id="IPR002931">
    <property type="entry name" value="Transglutaminase-like"/>
</dbReference>
<dbReference type="Gene3D" id="3.10.620.30">
    <property type="match status" value="1"/>
</dbReference>
<keyword evidence="4" id="KW-1185">Reference proteome</keyword>
<dbReference type="RefSeq" id="WP_263541423.1">
    <property type="nucleotide sequence ID" value="NZ_JAOVZO020000018.1"/>
</dbReference>
<dbReference type="SUPFAM" id="SSF54001">
    <property type="entry name" value="Cysteine proteinases"/>
    <property type="match status" value="1"/>
</dbReference>
<keyword evidence="1" id="KW-0732">Signal</keyword>
<feature type="domain" description="Transglutaminase-like" evidence="2">
    <location>
        <begin position="365"/>
        <end position="431"/>
    </location>
</feature>
<dbReference type="PANTHER" id="PTHR33490">
    <property type="entry name" value="BLR5614 PROTEIN-RELATED"/>
    <property type="match status" value="1"/>
</dbReference>
<sequence>MLARYCGGLLFLCAASASAEPQWFAVLIDGDKAGHAQMRRDIADGRTIDTTRVEIELQGADRANRLVLEQRFESGVDGAPLAYAFALRTHDVTRGKTATVDGGAIALDIDEQGIVRRERVALPSGVTWPLAEAALLHDAIAQPGRTLALTGFDTNDDAAVPVELRIGERRAIDVGGVGVVATQVVRTTRKGDKVSTTTSWLDDGLRPLRVEMRVAGVALDLVAATRDVALAPNRSVDFIKRLFVRSPYRIPPSAQSQRIRYVLAHTDGAFDVPSTGEQRVRANGDTVSIDICATCGDEPRIDVAPTETRAPNARIESDAREFADAVRTVGAVADPRRHMLALEDYARRHLVGINGFLGAGSALATARSGQGDCVAYALYLAALGRAAGIPTRVAGGMVYSQRYAGRGDVFVPHAWTQALIGGRWVSFDAATAGFDATHVALVVGQGDRAAFAAAMGRLAKLQIRSIAQVAQRASSVLSD</sequence>
<evidence type="ECO:0000313" key="4">
    <source>
        <dbReference type="Proteomes" id="UP001139971"/>
    </source>
</evidence>
<evidence type="ECO:0000256" key="1">
    <source>
        <dbReference type="SAM" id="SignalP"/>
    </source>
</evidence>
<reference evidence="3" key="1">
    <citation type="submission" date="2023-02" db="EMBL/GenBank/DDBJ databases">
        <title>Tahibacter soli sp. nov. isolated from soil.</title>
        <authorList>
            <person name="Baek J.H."/>
            <person name="Lee J.K."/>
            <person name="Choi D.G."/>
            <person name="Jeon C.O."/>
        </authorList>
    </citation>
    <scope>NUCLEOTIDE SEQUENCE</scope>
    <source>
        <strain evidence="3">BL</strain>
    </source>
</reference>
<comment type="caution">
    <text evidence="3">The sequence shown here is derived from an EMBL/GenBank/DDBJ whole genome shotgun (WGS) entry which is preliminary data.</text>
</comment>